<dbReference type="Pfam" id="PF06580">
    <property type="entry name" value="His_kinase"/>
    <property type="match status" value="1"/>
</dbReference>
<evidence type="ECO:0000256" key="3">
    <source>
        <dbReference type="ARBA" id="ARBA00022553"/>
    </source>
</evidence>
<dbReference type="Pfam" id="PF02518">
    <property type="entry name" value="HATPase_c"/>
    <property type="match status" value="1"/>
</dbReference>
<dbReference type="PANTHER" id="PTHR34220:SF7">
    <property type="entry name" value="SENSOR HISTIDINE KINASE YPDA"/>
    <property type="match status" value="1"/>
</dbReference>
<protein>
    <submittedName>
        <fullName evidence="9">Sensor histidine kinase</fullName>
    </submittedName>
</protein>
<evidence type="ECO:0000256" key="7">
    <source>
        <dbReference type="SAM" id="Phobius"/>
    </source>
</evidence>
<evidence type="ECO:0000256" key="1">
    <source>
        <dbReference type="ARBA" id="ARBA00004651"/>
    </source>
</evidence>
<dbReference type="GO" id="GO:0016301">
    <property type="term" value="F:kinase activity"/>
    <property type="evidence" value="ECO:0007669"/>
    <property type="project" value="UniProtKB-KW"/>
</dbReference>
<feature type="transmembrane region" description="Helical" evidence="7">
    <location>
        <begin position="261"/>
        <end position="283"/>
    </location>
</feature>
<keyword evidence="4" id="KW-0808">Transferase</keyword>
<dbReference type="PROSITE" id="PS50885">
    <property type="entry name" value="HAMP"/>
    <property type="match status" value="1"/>
</dbReference>
<evidence type="ECO:0000256" key="4">
    <source>
        <dbReference type="ARBA" id="ARBA00022679"/>
    </source>
</evidence>
<accession>A0ABX0J7Z7</accession>
<keyword evidence="7" id="KW-1133">Transmembrane helix</keyword>
<dbReference type="InterPro" id="IPR050640">
    <property type="entry name" value="Bact_2-comp_sensor_kinase"/>
</dbReference>
<reference evidence="9" key="1">
    <citation type="submission" date="2020-03" db="EMBL/GenBank/DDBJ databases">
        <title>Draft sequencing of Paenibacilllus sp. S3N08.</title>
        <authorList>
            <person name="Kim D.-U."/>
        </authorList>
    </citation>
    <scope>NUCLEOTIDE SEQUENCE</scope>
    <source>
        <strain evidence="9">S3N08</strain>
    </source>
</reference>
<keyword evidence="6 7" id="KW-0472">Membrane</keyword>
<dbReference type="SMART" id="SM00387">
    <property type="entry name" value="HATPase_c"/>
    <property type="match status" value="1"/>
</dbReference>
<dbReference type="Proteomes" id="UP001165962">
    <property type="component" value="Unassembled WGS sequence"/>
</dbReference>
<dbReference type="SUPFAM" id="SSF55874">
    <property type="entry name" value="ATPase domain of HSP90 chaperone/DNA topoisomerase II/histidine kinase"/>
    <property type="match status" value="1"/>
</dbReference>
<dbReference type="InterPro" id="IPR010559">
    <property type="entry name" value="Sig_transdc_His_kin_internal"/>
</dbReference>
<dbReference type="InterPro" id="IPR003660">
    <property type="entry name" value="HAMP_dom"/>
</dbReference>
<dbReference type="CDD" id="cd06225">
    <property type="entry name" value="HAMP"/>
    <property type="match status" value="1"/>
</dbReference>
<dbReference type="Gene3D" id="3.30.565.10">
    <property type="entry name" value="Histidine kinase-like ATPase, C-terminal domain"/>
    <property type="match status" value="1"/>
</dbReference>
<feature type="domain" description="HAMP" evidence="8">
    <location>
        <begin position="285"/>
        <end position="337"/>
    </location>
</feature>
<dbReference type="PANTHER" id="PTHR34220">
    <property type="entry name" value="SENSOR HISTIDINE KINASE YPDA"/>
    <property type="match status" value="1"/>
</dbReference>
<evidence type="ECO:0000256" key="6">
    <source>
        <dbReference type="ARBA" id="ARBA00023136"/>
    </source>
</evidence>
<name>A0ABX0J7Z7_9BACL</name>
<keyword evidence="2" id="KW-1003">Cell membrane</keyword>
<keyword evidence="10" id="KW-1185">Reference proteome</keyword>
<comment type="subcellular location">
    <subcellularLocation>
        <location evidence="1">Cell membrane</location>
        <topology evidence="1">Multi-pass membrane protein</topology>
    </subcellularLocation>
</comment>
<evidence type="ECO:0000313" key="9">
    <source>
        <dbReference type="EMBL" id="NHN29880.1"/>
    </source>
</evidence>
<keyword evidence="5 9" id="KW-0418">Kinase</keyword>
<dbReference type="Pfam" id="PF00672">
    <property type="entry name" value="HAMP"/>
    <property type="match status" value="1"/>
</dbReference>
<evidence type="ECO:0000259" key="8">
    <source>
        <dbReference type="PROSITE" id="PS50885"/>
    </source>
</evidence>
<evidence type="ECO:0000313" key="10">
    <source>
        <dbReference type="Proteomes" id="UP001165962"/>
    </source>
</evidence>
<proteinExistence type="predicted"/>
<evidence type="ECO:0000256" key="5">
    <source>
        <dbReference type="ARBA" id="ARBA00022777"/>
    </source>
</evidence>
<dbReference type="Gene3D" id="3.30.450.20">
    <property type="entry name" value="PAS domain"/>
    <property type="match status" value="1"/>
</dbReference>
<dbReference type="EMBL" id="JAAOIW010000003">
    <property type="protein sequence ID" value="NHN29880.1"/>
    <property type="molecule type" value="Genomic_DNA"/>
</dbReference>
<keyword evidence="3" id="KW-0597">Phosphoprotein</keyword>
<organism evidence="9 10">
    <name type="scientific">Paenibacillus agricola</name>
    <dbReference type="NCBI Taxonomy" id="2716264"/>
    <lineage>
        <taxon>Bacteria</taxon>
        <taxon>Bacillati</taxon>
        <taxon>Bacillota</taxon>
        <taxon>Bacilli</taxon>
        <taxon>Bacillales</taxon>
        <taxon>Paenibacillaceae</taxon>
        <taxon>Paenibacillus</taxon>
    </lineage>
</organism>
<dbReference type="Gene3D" id="6.10.340.10">
    <property type="match status" value="1"/>
</dbReference>
<gene>
    <name evidence="9" type="ORF">G9U52_08535</name>
</gene>
<sequence length="567" mass="64751">MMNQVSENIKNELVQIENDSVNIAFSDMIQNTLDSFNTLNEWEKNEVELKMHSMLVKRFSFFPSVTDVLVFTRNKEKIIAYGDVHFKFKLKSDYLNSILEETTTNNGVPLWTIQDKANEEDSNNSSFRIENYGKRGILLYRSFKSLQHGTPLGYILIRVDEKYILNKFKHIDLGHGADIFILNSNGMVMSGRSAEVKAAKMYPDSELIQEIKTNKENEIYSFNRTISGKRNLIAYTYIPSADWYVVSTIPFSYINDESIRIGIYIAILGVVCFVLALLLSFIVSRSISNPLKQLLDSMNNVKKGKFVVQIEDRSSDELGVVITNFNTMVSELQFLIDEVKSKEALKRRAELSTLQAQINPHFLSNTLNTVRWLANVQKAENISSLITSLIQLLHVCMGKGGELINIREEIEYVKNYLNIMTYRYYDKFRVHFEMEEGVLDLKILKFIMQPIVENSLLHGIEPMEGQGLIIIKGYRAEDQLIITITDNGVGIPSYKMNNLLQEKLQNKEGKLSGMGIRNVDERIKLYFGEAYGISIQSVPNMLTTIEITIPITGEEGHNTYAQSTYSG</sequence>
<dbReference type="InterPro" id="IPR003594">
    <property type="entry name" value="HATPase_dom"/>
</dbReference>
<dbReference type="CDD" id="cd18774">
    <property type="entry name" value="PDC2_HK_sensor"/>
    <property type="match status" value="1"/>
</dbReference>
<dbReference type="InterPro" id="IPR036890">
    <property type="entry name" value="HATPase_C_sf"/>
</dbReference>
<keyword evidence="7" id="KW-0812">Transmembrane</keyword>
<dbReference type="SMART" id="SM00304">
    <property type="entry name" value="HAMP"/>
    <property type="match status" value="1"/>
</dbReference>
<dbReference type="SUPFAM" id="SSF158472">
    <property type="entry name" value="HAMP domain-like"/>
    <property type="match status" value="1"/>
</dbReference>
<comment type="caution">
    <text evidence="9">The sequence shown here is derived from an EMBL/GenBank/DDBJ whole genome shotgun (WGS) entry which is preliminary data.</text>
</comment>
<evidence type="ECO:0000256" key="2">
    <source>
        <dbReference type="ARBA" id="ARBA00022475"/>
    </source>
</evidence>